<evidence type="ECO:0000313" key="4">
    <source>
        <dbReference type="Proteomes" id="UP000559027"/>
    </source>
</evidence>
<protein>
    <submittedName>
        <fullName evidence="3">Uncharacterized protein</fullName>
    </submittedName>
</protein>
<reference evidence="3 4" key="1">
    <citation type="journal article" date="2020" name="ISME J.">
        <title>Uncovering the hidden diversity of litter-decomposition mechanisms in mushroom-forming fungi.</title>
        <authorList>
            <person name="Floudas D."/>
            <person name="Bentzer J."/>
            <person name="Ahren D."/>
            <person name="Johansson T."/>
            <person name="Persson P."/>
            <person name="Tunlid A."/>
        </authorList>
    </citation>
    <scope>NUCLEOTIDE SEQUENCE [LARGE SCALE GENOMIC DNA]</scope>
    <source>
        <strain evidence="3 4">CBS 146.42</strain>
    </source>
</reference>
<keyword evidence="4" id="KW-1185">Reference proteome</keyword>
<proteinExistence type="predicted"/>
<evidence type="ECO:0000256" key="2">
    <source>
        <dbReference type="SAM" id="Phobius"/>
    </source>
</evidence>
<comment type="caution">
    <text evidence="3">The sequence shown here is derived from an EMBL/GenBank/DDBJ whole genome shotgun (WGS) entry which is preliminary data.</text>
</comment>
<feature type="compositionally biased region" description="Polar residues" evidence="1">
    <location>
        <begin position="292"/>
        <end position="301"/>
    </location>
</feature>
<feature type="transmembrane region" description="Helical" evidence="2">
    <location>
        <begin position="101"/>
        <end position="122"/>
    </location>
</feature>
<dbReference type="OrthoDB" id="3126463at2759"/>
<feature type="compositionally biased region" description="Basic and acidic residues" evidence="1">
    <location>
        <begin position="325"/>
        <end position="341"/>
    </location>
</feature>
<gene>
    <name evidence="3" type="ORF">D9756_007920</name>
</gene>
<feature type="region of interest" description="Disordered" evidence="1">
    <location>
        <begin position="288"/>
        <end position="341"/>
    </location>
</feature>
<sequence>MPSSFIRISNGPPEPVRFLGTTQNTSQWRAPTATSTQTLTRSQDPDFVTYMGPGASSLSFPSTTSSSPTQPLPFVSPAPSTSAVSGIPRPETHENTNKIKIIIPICIVGAFIGLGIFGIIIFRCGRARGAARRSPTEAGRSTKTKLHPFSAVRIQPKPEMGEHLGSEFVVPRYPHTVDRTGASQLTPPTHFLEMDSNTSPSGLSSNNSTILRGSKSTTPNRLPVSKAKRNNFAIYPVHGAIGTQQVEINNGSEAVAQPSSQEPQLERQLLLTLMSRFEALEGRVEAAIGSNPPASSATPTGQPLLDLMGLEGDRPPDYVSQTDSAENREQRVNESRKEARS</sequence>
<evidence type="ECO:0000313" key="3">
    <source>
        <dbReference type="EMBL" id="KAF5353284.1"/>
    </source>
</evidence>
<keyword evidence="2" id="KW-1133">Transmembrane helix</keyword>
<keyword evidence="2" id="KW-0472">Membrane</keyword>
<organism evidence="3 4">
    <name type="scientific">Leucocoprinus leucothites</name>
    <dbReference type="NCBI Taxonomy" id="201217"/>
    <lineage>
        <taxon>Eukaryota</taxon>
        <taxon>Fungi</taxon>
        <taxon>Dikarya</taxon>
        <taxon>Basidiomycota</taxon>
        <taxon>Agaricomycotina</taxon>
        <taxon>Agaricomycetes</taxon>
        <taxon>Agaricomycetidae</taxon>
        <taxon>Agaricales</taxon>
        <taxon>Agaricineae</taxon>
        <taxon>Agaricaceae</taxon>
        <taxon>Leucocoprinus</taxon>
    </lineage>
</organism>
<name>A0A8H5D441_9AGAR</name>
<accession>A0A8H5D441</accession>
<feature type="region of interest" description="Disordered" evidence="1">
    <location>
        <begin position="193"/>
        <end position="225"/>
    </location>
</feature>
<feature type="region of interest" description="Disordered" evidence="1">
    <location>
        <begin position="58"/>
        <end position="91"/>
    </location>
</feature>
<dbReference type="EMBL" id="JAACJO010000010">
    <property type="protein sequence ID" value="KAF5353284.1"/>
    <property type="molecule type" value="Genomic_DNA"/>
</dbReference>
<dbReference type="AlphaFoldDB" id="A0A8H5D441"/>
<keyword evidence="2" id="KW-0812">Transmembrane</keyword>
<dbReference type="Proteomes" id="UP000559027">
    <property type="component" value="Unassembled WGS sequence"/>
</dbReference>
<feature type="compositionally biased region" description="Polar residues" evidence="1">
    <location>
        <begin position="195"/>
        <end position="220"/>
    </location>
</feature>
<evidence type="ECO:0000256" key="1">
    <source>
        <dbReference type="SAM" id="MobiDB-lite"/>
    </source>
</evidence>
<feature type="compositionally biased region" description="Low complexity" evidence="1">
    <location>
        <begin position="58"/>
        <end position="69"/>
    </location>
</feature>